<dbReference type="Pfam" id="PF14104">
    <property type="entry name" value="DUF4277"/>
    <property type="match status" value="1"/>
</dbReference>
<sequence length="580" mass="63761">MATTIQQIHPVAHLPLVLGVLRHLEVATVIDRLIPPHPAHGLSCGRGVEALVLAILDGHHALYKVGRRLEERGMVTLLQPGLTRIALNDYRLGHILEALFAANLNKVYGAIALKALEVYALPTPWLHQDTTTIALYGAYADEPKSPEAPHPAYGHSKDGRDDLKQVLLSLGVSGDGGIPLRLGLRDGNRSDSVETPVAIEECLALGLEGVHGIVADSKAYSRRTLGLCLEHGIGLVTLVPRTCAIRQDLEAWGRQHPALPLLVEKPGRTKDEEPRRWHGHSVLRRVEVEYSEGRVAQETVRFVVVHSSQLAQQHAQTYASAQAKEAEAVADHVRQVQAQWFACLPDAEAAIAAYEGQGPGRRGRRPRPWRYHTLRYSIVAASRRTRRPRRGRPAKTDPPPTEAGYGLMVEVDALPNAEGDNGWTVLATTVRVERCTDTEILEAYQEQNTTVEPGFRWIKNPAAIAPVWLEKPERIAALAMLTVVGLLVYSLIQRQVRLYLRAHDQQLPGNKGLTATPTAAVVLALFAQVALIQLGIDDQQIEQLYGVQPHHLLLCDALGLNHSWYEAPSAQKNGTDIQTP</sequence>
<feature type="transmembrane region" description="Helical" evidence="2">
    <location>
        <begin position="475"/>
        <end position="492"/>
    </location>
</feature>
<dbReference type="PANTHER" id="PTHR34614:SF2">
    <property type="entry name" value="TRANSPOSASE IS4-LIKE DOMAIN-CONTAINING PROTEIN"/>
    <property type="match status" value="1"/>
</dbReference>
<organism evidence="4 5">
    <name type="scientific">Candidatus Acidiferrum panamense</name>
    <dbReference type="NCBI Taxonomy" id="2741543"/>
    <lineage>
        <taxon>Bacteria</taxon>
        <taxon>Pseudomonadati</taxon>
        <taxon>Acidobacteriota</taxon>
        <taxon>Terriglobia</taxon>
        <taxon>Candidatus Acidiferrales</taxon>
        <taxon>Candidatus Acidiferrum</taxon>
    </lineage>
</organism>
<name>A0A7V8NX92_9BACT</name>
<evidence type="ECO:0000313" key="5">
    <source>
        <dbReference type="Proteomes" id="UP000567293"/>
    </source>
</evidence>
<protein>
    <submittedName>
        <fullName evidence="4">IS1634 family transposase</fullName>
    </submittedName>
</protein>
<gene>
    <name evidence="4" type="ORF">HRJ53_29460</name>
</gene>
<evidence type="ECO:0000256" key="1">
    <source>
        <dbReference type="SAM" id="MobiDB-lite"/>
    </source>
</evidence>
<dbReference type="Proteomes" id="UP000567293">
    <property type="component" value="Unassembled WGS sequence"/>
</dbReference>
<dbReference type="EMBL" id="JACDQQ010002855">
    <property type="protein sequence ID" value="MBA0089138.1"/>
    <property type="molecule type" value="Genomic_DNA"/>
</dbReference>
<evidence type="ECO:0000256" key="2">
    <source>
        <dbReference type="SAM" id="Phobius"/>
    </source>
</evidence>
<dbReference type="InterPro" id="IPR047654">
    <property type="entry name" value="IS1634_transpos"/>
</dbReference>
<dbReference type="PANTHER" id="PTHR34614">
    <property type="match status" value="1"/>
</dbReference>
<keyword evidence="2" id="KW-0812">Transmembrane</keyword>
<feature type="region of interest" description="Disordered" evidence="1">
    <location>
        <begin position="382"/>
        <end position="404"/>
    </location>
</feature>
<proteinExistence type="predicted"/>
<keyword evidence="2" id="KW-0472">Membrane</keyword>
<feature type="compositionally biased region" description="Basic residues" evidence="1">
    <location>
        <begin position="383"/>
        <end position="393"/>
    </location>
</feature>
<comment type="caution">
    <text evidence="4">The sequence shown here is derived from an EMBL/GenBank/DDBJ whole genome shotgun (WGS) entry which is preliminary data.</text>
</comment>
<dbReference type="NCBIfam" id="NF033559">
    <property type="entry name" value="transpos_IS1634"/>
    <property type="match status" value="1"/>
</dbReference>
<evidence type="ECO:0000259" key="3">
    <source>
        <dbReference type="Pfam" id="PF14104"/>
    </source>
</evidence>
<dbReference type="AlphaFoldDB" id="A0A7V8NX92"/>
<keyword evidence="2" id="KW-1133">Transmembrane helix</keyword>
<accession>A0A7V8NX92</accession>
<feature type="domain" description="DUF4277" evidence="3">
    <location>
        <begin position="7"/>
        <end position="113"/>
    </location>
</feature>
<keyword evidence="5" id="KW-1185">Reference proteome</keyword>
<reference evidence="4" key="1">
    <citation type="submission" date="2020-06" db="EMBL/GenBank/DDBJ databases">
        <title>Legume-microbial interactions unlock mineral nutrients during tropical forest succession.</title>
        <authorList>
            <person name="Epihov D.Z."/>
        </authorList>
    </citation>
    <scope>NUCLEOTIDE SEQUENCE [LARGE SCALE GENOMIC DNA]</scope>
    <source>
        <strain evidence="4">Pan2503</strain>
    </source>
</reference>
<dbReference type="InterPro" id="IPR025457">
    <property type="entry name" value="DUF4277"/>
</dbReference>
<evidence type="ECO:0000313" key="4">
    <source>
        <dbReference type="EMBL" id="MBA0089138.1"/>
    </source>
</evidence>